<name>L0G5N3_ECHVK</name>
<dbReference type="KEGG" id="evi:Echvi_3940"/>
<dbReference type="HOGENOM" id="CLU_688585_0_0_10"/>
<proteinExistence type="predicted"/>
<dbReference type="RefSeq" id="WP_015267688.1">
    <property type="nucleotide sequence ID" value="NC_019904.1"/>
</dbReference>
<dbReference type="eggNOG" id="ENOG502ZSYM">
    <property type="taxonomic scope" value="Bacteria"/>
</dbReference>
<dbReference type="AlphaFoldDB" id="L0G5N3"/>
<keyword evidence="3" id="KW-1185">Reference proteome</keyword>
<dbReference type="OrthoDB" id="6195245at2"/>
<keyword evidence="1" id="KW-0732">Signal</keyword>
<protein>
    <submittedName>
        <fullName evidence="2">Uncharacterized protein</fullName>
    </submittedName>
</protein>
<gene>
    <name evidence="2" type="ordered locus">Echvi_3940</name>
</gene>
<dbReference type="EMBL" id="CP003346">
    <property type="protein sequence ID" value="AGA80150.1"/>
    <property type="molecule type" value="Genomic_DNA"/>
</dbReference>
<feature type="signal peptide" evidence="1">
    <location>
        <begin position="1"/>
        <end position="26"/>
    </location>
</feature>
<dbReference type="STRING" id="926556.Echvi_3940"/>
<evidence type="ECO:0000313" key="2">
    <source>
        <dbReference type="EMBL" id="AGA80150.1"/>
    </source>
</evidence>
<sequence length="420" mass="48668">MYIRLIHIRPLLLLMLCVFSSLQLNAQHEAFIYGEVELRDESRLKGIITWSAGQNLWVDLLVAEKRDNTILDHLRQEDIRHLSAGEKKSDWGFMALWKNQYPSRKLTFQSQFGNILEIMVTGEEEATIVLKNHENIRVFLNDDPEYAHQLGEAIHVQLQNGERTSLPWREIERVRFQRTPTTLANYESKPLYGQVTTRTGYAYEGLIKWDLHEHLDDQYLDGTTIDDRRGRYHFYEVKSIRPKNKGSLIQLQSNKEIYLHELSNVTNKNAGIQVRNPHWGQIELKWGDFKTAHFTPYPAGAGFGYDDFKIPNALHGTVALKSGQEIKGSIYYDLDEHWSIETLDGWAKGGGLRQVPFSLIKEIYPVSATHTAVILMDDQKIILGERSDVDQNNWGIMIQSTDGQFSYVPWQNLQRLKFDH</sequence>
<evidence type="ECO:0000313" key="3">
    <source>
        <dbReference type="Proteomes" id="UP000010796"/>
    </source>
</evidence>
<organism evidence="2 3">
    <name type="scientific">Echinicola vietnamensis (strain DSM 17526 / LMG 23754 / KMM 6221)</name>
    <dbReference type="NCBI Taxonomy" id="926556"/>
    <lineage>
        <taxon>Bacteria</taxon>
        <taxon>Pseudomonadati</taxon>
        <taxon>Bacteroidota</taxon>
        <taxon>Cytophagia</taxon>
        <taxon>Cytophagales</taxon>
        <taxon>Cyclobacteriaceae</taxon>
        <taxon>Echinicola</taxon>
    </lineage>
</organism>
<accession>L0G5N3</accession>
<feature type="chain" id="PRO_5003942278" evidence="1">
    <location>
        <begin position="27"/>
        <end position="420"/>
    </location>
</feature>
<evidence type="ECO:0000256" key="1">
    <source>
        <dbReference type="SAM" id="SignalP"/>
    </source>
</evidence>
<dbReference type="Proteomes" id="UP000010796">
    <property type="component" value="Chromosome"/>
</dbReference>
<reference evidence="3" key="1">
    <citation type="submission" date="2012-02" db="EMBL/GenBank/DDBJ databases">
        <title>The complete genome of Echinicola vietnamensis DSM 17526.</title>
        <authorList>
            <person name="Lucas S."/>
            <person name="Copeland A."/>
            <person name="Lapidus A."/>
            <person name="Glavina del Rio T."/>
            <person name="Dalin E."/>
            <person name="Tice H."/>
            <person name="Bruce D."/>
            <person name="Goodwin L."/>
            <person name="Pitluck S."/>
            <person name="Peters L."/>
            <person name="Ovchinnikova G."/>
            <person name="Teshima H."/>
            <person name="Kyrpides N."/>
            <person name="Mavromatis K."/>
            <person name="Ivanova N."/>
            <person name="Brettin T."/>
            <person name="Detter J.C."/>
            <person name="Han C."/>
            <person name="Larimer F."/>
            <person name="Land M."/>
            <person name="Hauser L."/>
            <person name="Markowitz V."/>
            <person name="Cheng J.-F."/>
            <person name="Hugenholtz P."/>
            <person name="Woyke T."/>
            <person name="Wu D."/>
            <person name="Brambilla E."/>
            <person name="Klenk H.-P."/>
            <person name="Eisen J.A."/>
        </authorList>
    </citation>
    <scope>NUCLEOTIDE SEQUENCE [LARGE SCALE GENOMIC DNA]</scope>
    <source>
        <strain evidence="3">DSM 17526 / LMG 23754 / KMM 6221</strain>
    </source>
</reference>